<evidence type="ECO:0000313" key="13">
    <source>
        <dbReference type="Proteomes" id="UP000651050"/>
    </source>
</evidence>
<dbReference type="InterPro" id="IPR006260">
    <property type="entry name" value="TonB/TolA_C"/>
</dbReference>
<dbReference type="RefSeq" id="WP_196985246.1">
    <property type="nucleotide sequence ID" value="NZ_JADWYS010000001.1"/>
</dbReference>
<dbReference type="PANTHER" id="PTHR33446">
    <property type="entry name" value="PROTEIN TONB-RELATED"/>
    <property type="match status" value="1"/>
</dbReference>
<keyword evidence="4" id="KW-1003">Cell membrane</keyword>
<keyword evidence="9" id="KW-0472">Membrane</keyword>
<evidence type="ECO:0000256" key="6">
    <source>
        <dbReference type="ARBA" id="ARBA00022692"/>
    </source>
</evidence>
<evidence type="ECO:0000256" key="7">
    <source>
        <dbReference type="ARBA" id="ARBA00022927"/>
    </source>
</evidence>
<evidence type="ECO:0000313" key="12">
    <source>
        <dbReference type="EMBL" id="MBG9387313.1"/>
    </source>
</evidence>
<evidence type="ECO:0000256" key="10">
    <source>
        <dbReference type="SAM" id="MobiDB-lite"/>
    </source>
</evidence>
<protein>
    <submittedName>
        <fullName evidence="12">Energy transducer TonB</fullName>
    </submittedName>
</protein>
<dbReference type="GO" id="GO:0055085">
    <property type="term" value="P:transmembrane transport"/>
    <property type="evidence" value="ECO:0007669"/>
    <property type="project" value="InterPro"/>
</dbReference>
<gene>
    <name evidence="12" type="ORF">I5803_04725</name>
</gene>
<keyword evidence="3" id="KW-0813">Transport</keyword>
<dbReference type="NCBIfam" id="TIGR01352">
    <property type="entry name" value="tonB_Cterm"/>
    <property type="match status" value="1"/>
</dbReference>
<dbReference type="EMBL" id="JADWYS010000001">
    <property type="protein sequence ID" value="MBG9387313.1"/>
    <property type="molecule type" value="Genomic_DNA"/>
</dbReference>
<dbReference type="InterPro" id="IPR051045">
    <property type="entry name" value="TonB-dependent_transducer"/>
</dbReference>
<dbReference type="GO" id="GO:0031992">
    <property type="term" value="F:energy transducer activity"/>
    <property type="evidence" value="ECO:0007669"/>
    <property type="project" value="TreeGrafter"/>
</dbReference>
<evidence type="ECO:0000256" key="3">
    <source>
        <dbReference type="ARBA" id="ARBA00022448"/>
    </source>
</evidence>
<comment type="caution">
    <text evidence="12">The sequence shown here is derived from an EMBL/GenBank/DDBJ whole genome shotgun (WGS) entry which is preliminary data.</text>
</comment>
<dbReference type="SUPFAM" id="SSF74653">
    <property type="entry name" value="TolA/TonB C-terminal domain"/>
    <property type="match status" value="1"/>
</dbReference>
<evidence type="ECO:0000256" key="2">
    <source>
        <dbReference type="ARBA" id="ARBA00006555"/>
    </source>
</evidence>
<dbReference type="AlphaFoldDB" id="A0A931H2F1"/>
<dbReference type="PROSITE" id="PS52015">
    <property type="entry name" value="TONB_CTD"/>
    <property type="match status" value="1"/>
</dbReference>
<evidence type="ECO:0000256" key="5">
    <source>
        <dbReference type="ARBA" id="ARBA00022519"/>
    </source>
</evidence>
<dbReference type="GO" id="GO:0098797">
    <property type="term" value="C:plasma membrane protein complex"/>
    <property type="evidence" value="ECO:0007669"/>
    <property type="project" value="TreeGrafter"/>
</dbReference>
<evidence type="ECO:0000256" key="8">
    <source>
        <dbReference type="ARBA" id="ARBA00022989"/>
    </source>
</evidence>
<keyword evidence="6" id="KW-0812">Transmembrane</keyword>
<keyword evidence="7" id="KW-0653">Protein transport</keyword>
<dbReference type="PANTHER" id="PTHR33446:SF2">
    <property type="entry name" value="PROTEIN TONB"/>
    <property type="match status" value="1"/>
</dbReference>
<name>A0A931H2F1_9BURK</name>
<accession>A0A931H2F1</accession>
<feature type="domain" description="TonB C-terminal" evidence="11">
    <location>
        <begin position="124"/>
        <end position="214"/>
    </location>
</feature>
<evidence type="ECO:0000256" key="4">
    <source>
        <dbReference type="ARBA" id="ARBA00022475"/>
    </source>
</evidence>
<dbReference type="Pfam" id="PF03544">
    <property type="entry name" value="TonB_C"/>
    <property type="match status" value="1"/>
</dbReference>
<reference evidence="12" key="1">
    <citation type="submission" date="2020-11" db="EMBL/GenBank/DDBJ databases">
        <title>Bacterial whole genome sequence for Caenimonas sp. DR4.4.</title>
        <authorList>
            <person name="Le V."/>
            <person name="Ko S.-R."/>
            <person name="Ahn C.-Y."/>
            <person name="Oh H.-M."/>
        </authorList>
    </citation>
    <scope>NUCLEOTIDE SEQUENCE</scope>
    <source>
        <strain evidence="12">DR4.4</strain>
    </source>
</reference>
<evidence type="ECO:0000256" key="1">
    <source>
        <dbReference type="ARBA" id="ARBA00004383"/>
    </source>
</evidence>
<dbReference type="InterPro" id="IPR037682">
    <property type="entry name" value="TonB_C"/>
</dbReference>
<comment type="subcellular location">
    <subcellularLocation>
        <location evidence="1">Cell inner membrane</location>
        <topology evidence="1">Single-pass membrane protein</topology>
        <orientation evidence="1">Periplasmic side</orientation>
    </subcellularLocation>
</comment>
<keyword evidence="8" id="KW-1133">Transmembrane helix</keyword>
<evidence type="ECO:0000256" key="9">
    <source>
        <dbReference type="ARBA" id="ARBA00023136"/>
    </source>
</evidence>
<dbReference type="Proteomes" id="UP000651050">
    <property type="component" value="Unassembled WGS sequence"/>
</dbReference>
<dbReference type="Gene3D" id="3.30.1150.10">
    <property type="match status" value="1"/>
</dbReference>
<sequence>MRTLDRNVVITGSVVLFHVAALWALQTGLLRRAVEVVVPVEMISELFTPPAPKVEPRPVPPETVAQPVKKAVRAPAPAPLPAAIPDSRPAPNAATGTSQPVPAPAPVAAAPAEPAPAAPARYEPPSSQADYLNNPKPAYPPLSKRLGEQGVVMVRVYIGADGVPQKAEVAKSSGFDRLDQAGINTVMTWRFVPGKRGGVAEAGWWQVPINFVLE</sequence>
<evidence type="ECO:0000259" key="11">
    <source>
        <dbReference type="PROSITE" id="PS52015"/>
    </source>
</evidence>
<keyword evidence="5" id="KW-0997">Cell inner membrane</keyword>
<keyword evidence="13" id="KW-1185">Reference proteome</keyword>
<proteinExistence type="inferred from homology"/>
<feature type="region of interest" description="Disordered" evidence="10">
    <location>
        <begin position="77"/>
        <end position="142"/>
    </location>
</feature>
<comment type="similarity">
    <text evidence="2">Belongs to the TonB family.</text>
</comment>
<organism evidence="12 13">
    <name type="scientific">Caenimonas aquaedulcis</name>
    <dbReference type="NCBI Taxonomy" id="2793270"/>
    <lineage>
        <taxon>Bacteria</taxon>
        <taxon>Pseudomonadati</taxon>
        <taxon>Pseudomonadota</taxon>
        <taxon>Betaproteobacteria</taxon>
        <taxon>Burkholderiales</taxon>
        <taxon>Comamonadaceae</taxon>
        <taxon>Caenimonas</taxon>
    </lineage>
</organism>
<dbReference type="GO" id="GO:0015031">
    <property type="term" value="P:protein transport"/>
    <property type="evidence" value="ECO:0007669"/>
    <property type="project" value="UniProtKB-KW"/>
</dbReference>